<proteinExistence type="predicted"/>
<reference evidence="1" key="1">
    <citation type="submission" date="2021-06" db="EMBL/GenBank/DDBJ databases">
        <authorList>
            <person name="Kallberg Y."/>
            <person name="Tangrot J."/>
            <person name="Rosling A."/>
        </authorList>
    </citation>
    <scope>NUCLEOTIDE SEQUENCE</scope>
    <source>
        <strain evidence="1">FL966</strain>
    </source>
</reference>
<evidence type="ECO:0000313" key="2">
    <source>
        <dbReference type="Proteomes" id="UP000789759"/>
    </source>
</evidence>
<sequence length="53" mass="6246">MTEIQDESFYSCSFNRNQNLIDNILGDSLEESNNKDDKEVIKEKKDLFYTPLL</sequence>
<evidence type="ECO:0000313" key="1">
    <source>
        <dbReference type="EMBL" id="CAG8831832.1"/>
    </source>
</evidence>
<feature type="non-terminal residue" evidence="1">
    <location>
        <position position="53"/>
    </location>
</feature>
<accession>A0A9N9KGY1</accession>
<dbReference type="EMBL" id="CAJVQA010067035">
    <property type="protein sequence ID" value="CAG8831832.1"/>
    <property type="molecule type" value="Genomic_DNA"/>
</dbReference>
<keyword evidence="2" id="KW-1185">Reference proteome</keyword>
<dbReference type="AlphaFoldDB" id="A0A9N9KGY1"/>
<organism evidence="1 2">
    <name type="scientific">Cetraspora pellucida</name>
    <dbReference type="NCBI Taxonomy" id="1433469"/>
    <lineage>
        <taxon>Eukaryota</taxon>
        <taxon>Fungi</taxon>
        <taxon>Fungi incertae sedis</taxon>
        <taxon>Mucoromycota</taxon>
        <taxon>Glomeromycotina</taxon>
        <taxon>Glomeromycetes</taxon>
        <taxon>Diversisporales</taxon>
        <taxon>Gigasporaceae</taxon>
        <taxon>Cetraspora</taxon>
    </lineage>
</organism>
<name>A0A9N9KGY1_9GLOM</name>
<gene>
    <name evidence="1" type="ORF">CPELLU_LOCUS20778</name>
</gene>
<protein>
    <submittedName>
        <fullName evidence="1">9151_t:CDS:1</fullName>
    </submittedName>
</protein>
<comment type="caution">
    <text evidence="1">The sequence shown here is derived from an EMBL/GenBank/DDBJ whole genome shotgun (WGS) entry which is preliminary data.</text>
</comment>
<dbReference type="Proteomes" id="UP000789759">
    <property type="component" value="Unassembled WGS sequence"/>
</dbReference>